<dbReference type="SUPFAM" id="SSF57667">
    <property type="entry name" value="beta-beta-alpha zinc fingers"/>
    <property type="match status" value="1"/>
</dbReference>
<evidence type="ECO:0000313" key="7">
    <source>
        <dbReference type="EMBL" id="EKV09925.1"/>
    </source>
</evidence>
<comment type="caution">
    <text evidence="7">The sequence shown here is derived from an EMBL/GenBank/DDBJ whole genome shotgun (WGS) entry which is preliminary data.</text>
</comment>
<dbReference type="PROSITE" id="PS50157">
    <property type="entry name" value="ZINC_FINGER_C2H2_2"/>
    <property type="match status" value="1"/>
</dbReference>
<proteinExistence type="predicted"/>
<gene>
    <name evidence="7" type="ORF">PDIP_62570</name>
</gene>
<name>K9FK66_PEND1</name>
<dbReference type="InterPro" id="IPR036236">
    <property type="entry name" value="Znf_C2H2_sf"/>
</dbReference>
<dbReference type="HOGENOM" id="CLU_218496_0_0_1"/>
<protein>
    <recommendedName>
        <fullName evidence="6">C2H2-type domain-containing protein</fullName>
    </recommendedName>
</protein>
<dbReference type="Gene3D" id="3.30.160.60">
    <property type="entry name" value="Classic Zinc Finger"/>
    <property type="match status" value="1"/>
</dbReference>
<keyword evidence="1" id="KW-0479">Metal-binding</keyword>
<feature type="domain" description="C2H2-type" evidence="6">
    <location>
        <begin position="8"/>
        <end position="26"/>
    </location>
</feature>
<evidence type="ECO:0000256" key="5">
    <source>
        <dbReference type="PROSITE-ProRule" id="PRU00042"/>
    </source>
</evidence>
<evidence type="ECO:0000256" key="4">
    <source>
        <dbReference type="ARBA" id="ARBA00022833"/>
    </source>
</evidence>
<evidence type="ECO:0000256" key="1">
    <source>
        <dbReference type="ARBA" id="ARBA00022723"/>
    </source>
</evidence>
<accession>K9FK66</accession>
<dbReference type="EMBL" id="AKCU01000420">
    <property type="protein sequence ID" value="EKV09925.1"/>
    <property type="molecule type" value="Genomic_DNA"/>
</dbReference>
<sequence length="43" mass="5171">MKPTDKHFRCDVCQRAFTRIDHLKRHSLRRMCAPSCSYPCHTH</sequence>
<reference evidence="8" key="1">
    <citation type="journal article" date="2012" name="BMC Genomics">
        <title>Genome sequence of the necrotrophic fungus Penicillium digitatum, the main postharvest pathogen of citrus.</title>
        <authorList>
            <person name="Marcet-Houben M."/>
            <person name="Ballester A.-R."/>
            <person name="de la Fuente B."/>
            <person name="Harries E."/>
            <person name="Marcos J.F."/>
            <person name="Gonzalez-Candelas L."/>
            <person name="Gabaldon T."/>
        </authorList>
    </citation>
    <scope>NUCLEOTIDE SEQUENCE [LARGE SCALE GENOMIC DNA]</scope>
    <source>
        <strain evidence="8">Pd1 / CECT 20795</strain>
    </source>
</reference>
<dbReference type="VEuPathDB" id="FungiDB:PDIP_62570"/>
<dbReference type="InterPro" id="IPR013087">
    <property type="entry name" value="Znf_C2H2_type"/>
</dbReference>
<dbReference type="Proteomes" id="UP000009886">
    <property type="component" value="Unassembled WGS sequence"/>
</dbReference>
<keyword evidence="4" id="KW-0862">Zinc</keyword>
<dbReference type="AlphaFoldDB" id="K9FK66"/>
<keyword evidence="3 5" id="KW-0863">Zinc-finger</keyword>
<evidence type="ECO:0000313" key="8">
    <source>
        <dbReference type="Proteomes" id="UP000009886"/>
    </source>
</evidence>
<evidence type="ECO:0000256" key="3">
    <source>
        <dbReference type="ARBA" id="ARBA00022771"/>
    </source>
</evidence>
<evidence type="ECO:0000256" key="2">
    <source>
        <dbReference type="ARBA" id="ARBA00022737"/>
    </source>
</evidence>
<keyword evidence="2" id="KW-0677">Repeat</keyword>
<dbReference type="GO" id="GO:0008270">
    <property type="term" value="F:zinc ion binding"/>
    <property type="evidence" value="ECO:0007669"/>
    <property type="project" value="UniProtKB-KW"/>
</dbReference>
<evidence type="ECO:0000259" key="6">
    <source>
        <dbReference type="PROSITE" id="PS50157"/>
    </source>
</evidence>
<dbReference type="OrthoDB" id="10018191at2759"/>
<organism evidence="7 8">
    <name type="scientific">Penicillium digitatum (strain Pd1 / CECT 20795)</name>
    <name type="common">Green mold</name>
    <dbReference type="NCBI Taxonomy" id="1170230"/>
    <lineage>
        <taxon>Eukaryota</taxon>
        <taxon>Fungi</taxon>
        <taxon>Dikarya</taxon>
        <taxon>Ascomycota</taxon>
        <taxon>Pezizomycotina</taxon>
        <taxon>Eurotiomycetes</taxon>
        <taxon>Eurotiomycetidae</taxon>
        <taxon>Eurotiales</taxon>
        <taxon>Aspergillaceae</taxon>
        <taxon>Penicillium</taxon>
    </lineage>
</organism>
<dbReference type="FunFam" id="3.30.160.60:FF:000100">
    <property type="entry name" value="Zinc finger 45-like"/>
    <property type="match status" value="1"/>
</dbReference>
<dbReference type="KEGG" id="pdp:PDIP_62570"/>